<evidence type="ECO:0000313" key="1">
    <source>
        <dbReference type="EMBL" id="KAF6024215.1"/>
    </source>
</evidence>
<gene>
    <name evidence="1" type="ORF">EB796_017467</name>
</gene>
<dbReference type="EMBL" id="VXIV02002605">
    <property type="protein sequence ID" value="KAF6024215.1"/>
    <property type="molecule type" value="Genomic_DNA"/>
</dbReference>
<organism evidence="1 2">
    <name type="scientific">Bugula neritina</name>
    <name type="common">Brown bryozoan</name>
    <name type="synonym">Sertularia neritina</name>
    <dbReference type="NCBI Taxonomy" id="10212"/>
    <lineage>
        <taxon>Eukaryota</taxon>
        <taxon>Metazoa</taxon>
        <taxon>Spiralia</taxon>
        <taxon>Lophotrochozoa</taxon>
        <taxon>Bryozoa</taxon>
        <taxon>Gymnolaemata</taxon>
        <taxon>Cheilostomatida</taxon>
        <taxon>Flustrina</taxon>
        <taxon>Buguloidea</taxon>
        <taxon>Bugulidae</taxon>
        <taxon>Bugula</taxon>
    </lineage>
</organism>
<sequence>MDISEILASYKEKLKNFLLTDQKALGSRHIVAGNMAKFLILLAATAAVCSAAGPTQPDSRGRCDEELNKVVDQNNMCWYHECVNNDGYLEFLPRRCAGGSKISYNFVQGPENPCTVNFDSVIGYDCERQQPSVDGPPPCHDSSVRLQCQNGGVAVYEADKCWCDCPPSWQGDELCRLPTKPVTDLPAGSNICELSSHNYNSASFICSIQN</sequence>
<evidence type="ECO:0000313" key="2">
    <source>
        <dbReference type="Proteomes" id="UP000593567"/>
    </source>
</evidence>
<proteinExistence type="predicted"/>
<keyword evidence="2" id="KW-1185">Reference proteome</keyword>
<reference evidence="1" key="1">
    <citation type="submission" date="2020-06" db="EMBL/GenBank/DDBJ databases">
        <title>Draft genome of Bugula neritina, a colonial animal packing powerful symbionts and potential medicines.</title>
        <authorList>
            <person name="Rayko M."/>
        </authorList>
    </citation>
    <scope>NUCLEOTIDE SEQUENCE [LARGE SCALE GENOMIC DNA]</scope>
    <source>
        <strain evidence="1">Kwan_BN1</strain>
    </source>
</reference>
<accession>A0A7J7JDP5</accession>
<protein>
    <recommendedName>
        <fullName evidence="3">EGF-like domain-containing protein</fullName>
    </recommendedName>
</protein>
<name>A0A7J7JDP5_BUGNE</name>
<evidence type="ECO:0008006" key="3">
    <source>
        <dbReference type="Google" id="ProtNLM"/>
    </source>
</evidence>
<dbReference type="AlphaFoldDB" id="A0A7J7JDP5"/>
<comment type="caution">
    <text evidence="1">The sequence shown here is derived from an EMBL/GenBank/DDBJ whole genome shotgun (WGS) entry which is preliminary data.</text>
</comment>
<dbReference type="Proteomes" id="UP000593567">
    <property type="component" value="Unassembled WGS sequence"/>
</dbReference>